<dbReference type="CDD" id="cd02908">
    <property type="entry name" value="Macro_OAADPr_deacetylase"/>
    <property type="match status" value="1"/>
</dbReference>
<sequence>MPPLTKMASKVVPLADIPTLAALHASKKMTLFCPPSPAFPANASHNARVALIRTDITTLGVDAIVNAANESLLGGGGVDGAIHRAAGPGLLDECEALGGCATGSAKMTGGHELPARHVIHAVGPIYWARKRLGGAAEPERLLRGCYRRALELARENGCRSVAFCALSTGVYGYPSGEAAETAVREVRRWLDEEKEGELERIVFCNFLEKDESAYLRVLPKYFPPAADEEAQQGEETETEADDLAKRLPDPPTAEPKLAGAPDTKRQKTEHTTPKVKEARPASVEDAEEE</sequence>
<dbReference type="PROSITE" id="PS51154">
    <property type="entry name" value="MACRO"/>
    <property type="match status" value="1"/>
</dbReference>
<feature type="domain" description="Macro" evidence="2">
    <location>
        <begin position="36"/>
        <end position="222"/>
    </location>
</feature>
<dbReference type="EMBL" id="JAKEKT020000050">
    <property type="protein sequence ID" value="KAL1640423.1"/>
    <property type="molecule type" value="Genomic_DNA"/>
</dbReference>
<accession>A0ABR3TM33</accession>
<organism evidence="3 4">
    <name type="scientific">Diplodia intermedia</name>
    <dbReference type="NCBI Taxonomy" id="856260"/>
    <lineage>
        <taxon>Eukaryota</taxon>
        <taxon>Fungi</taxon>
        <taxon>Dikarya</taxon>
        <taxon>Ascomycota</taxon>
        <taxon>Pezizomycotina</taxon>
        <taxon>Dothideomycetes</taxon>
        <taxon>Dothideomycetes incertae sedis</taxon>
        <taxon>Botryosphaeriales</taxon>
        <taxon>Botryosphaeriaceae</taxon>
        <taxon>Diplodia</taxon>
    </lineage>
</organism>
<evidence type="ECO:0000256" key="1">
    <source>
        <dbReference type="SAM" id="MobiDB-lite"/>
    </source>
</evidence>
<feature type="region of interest" description="Disordered" evidence="1">
    <location>
        <begin position="227"/>
        <end position="289"/>
    </location>
</feature>
<dbReference type="InterPro" id="IPR043472">
    <property type="entry name" value="Macro_dom-like"/>
</dbReference>
<dbReference type="SUPFAM" id="SSF52949">
    <property type="entry name" value="Macro domain-like"/>
    <property type="match status" value="1"/>
</dbReference>
<dbReference type="Gene3D" id="3.40.220.10">
    <property type="entry name" value="Leucine Aminopeptidase, subunit E, domain 1"/>
    <property type="match status" value="1"/>
</dbReference>
<dbReference type="SMART" id="SM00506">
    <property type="entry name" value="A1pp"/>
    <property type="match status" value="1"/>
</dbReference>
<dbReference type="PANTHER" id="PTHR11106">
    <property type="entry name" value="GANGLIOSIDE INDUCED DIFFERENTIATION ASSOCIATED PROTEIN 2-RELATED"/>
    <property type="match status" value="1"/>
</dbReference>
<reference evidence="3 4" key="1">
    <citation type="journal article" date="2023" name="Plant Dis.">
        <title>First Report of Diplodia intermedia Causing Canker and Dieback Diseases on Apple Trees in Canada.</title>
        <authorList>
            <person name="Ellouze W."/>
            <person name="Ilyukhin E."/>
            <person name="Sulman M."/>
            <person name="Ali S."/>
        </authorList>
    </citation>
    <scope>NUCLEOTIDE SEQUENCE [LARGE SCALE GENOMIC DNA]</scope>
    <source>
        <strain evidence="3 4">M45-28</strain>
    </source>
</reference>
<evidence type="ECO:0000313" key="4">
    <source>
        <dbReference type="Proteomes" id="UP001521184"/>
    </source>
</evidence>
<dbReference type="Proteomes" id="UP001521184">
    <property type="component" value="Unassembled WGS sequence"/>
</dbReference>
<evidence type="ECO:0000259" key="2">
    <source>
        <dbReference type="PROSITE" id="PS51154"/>
    </source>
</evidence>
<evidence type="ECO:0000313" key="3">
    <source>
        <dbReference type="EMBL" id="KAL1640423.1"/>
    </source>
</evidence>
<gene>
    <name evidence="3" type="ORF">SLS58_006921</name>
</gene>
<proteinExistence type="predicted"/>
<dbReference type="PANTHER" id="PTHR11106:SF27">
    <property type="entry name" value="MACRO DOMAIN-CONTAINING PROTEIN"/>
    <property type="match status" value="1"/>
</dbReference>
<protein>
    <recommendedName>
        <fullName evidence="2">Macro domain-containing protein</fullName>
    </recommendedName>
</protein>
<keyword evidence="4" id="KW-1185">Reference proteome</keyword>
<dbReference type="NCBIfam" id="NF001664">
    <property type="entry name" value="PRK00431.1-6"/>
    <property type="match status" value="1"/>
</dbReference>
<comment type="caution">
    <text evidence="3">The sequence shown here is derived from an EMBL/GenBank/DDBJ whole genome shotgun (WGS) entry which is preliminary data.</text>
</comment>
<dbReference type="Pfam" id="PF01661">
    <property type="entry name" value="Macro"/>
    <property type="match status" value="1"/>
</dbReference>
<feature type="compositionally biased region" description="Basic and acidic residues" evidence="1">
    <location>
        <begin position="262"/>
        <end position="279"/>
    </location>
</feature>
<feature type="compositionally biased region" description="Acidic residues" evidence="1">
    <location>
        <begin position="227"/>
        <end position="241"/>
    </location>
</feature>
<dbReference type="InterPro" id="IPR002589">
    <property type="entry name" value="Macro_dom"/>
</dbReference>
<name>A0ABR3TM33_9PEZI</name>